<evidence type="ECO:0000259" key="1">
    <source>
        <dbReference type="Pfam" id="PF12713"/>
    </source>
</evidence>
<accession>F3KYM8</accession>
<dbReference type="eggNOG" id="ENOG5032VVF">
    <property type="taxonomic scope" value="Bacteria"/>
</dbReference>
<evidence type="ECO:0000313" key="2">
    <source>
        <dbReference type="EMBL" id="EGG30792.1"/>
    </source>
</evidence>
<evidence type="ECO:0000313" key="3">
    <source>
        <dbReference type="Proteomes" id="UP000005615"/>
    </source>
</evidence>
<dbReference type="InterPro" id="IPR024266">
    <property type="entry name" value="DUF3806"/>
</dbReference>
<proteinExistence type="predicted"/>
<dbReference type="AlphaFoldDB" id="F3KYM8"/>
<comment type="caution">
    <text evidence="2">The sequence shown here is derived from an EMBL/GenBank/DDBJ whole genome shotgun (WGS) entry which is preliminary data.</text>
</comment>
<dbReference type="STRING" id="2518989.IMCC3088_1981"/>
<dbReference type="Gene3D" id="1.20.120.1090">
    <property type="match status" value="1"/>
</dbReference>
<feature type="domain" description="DUF3806" evidence="1">
    <location>
        <begin position="58"/>
        <end position="142"/>
    </location>
</feature>
<organism evidence="2 3">
    <name type="scientific">Aequoribacter fuscus</name>
    <dbReference type="NCBI Taxonomy" id="2518989"/>
    <lineage>
        <taxon>Bacteria</taxon>
        <taxon>Pseudomonadati</taxon>
        <taxon>Pseudomonadota</taxon>
        <taxon>Gammaproteobacteria</taxon>
        <taxon>Cellvibrionales</taxon>
        <taxon>Halieaceae</taxon>
        <taxon>Aequoribacter</taxon>
    </lineage>
</organism>
<name>F3KYM8_9GAMM</name>
<sequence>MAPGFAQPEVYGLMDKPKFTVNELSYLDNQYMRSQRNLIEDIVRRSLGSSFTGDPSFDVPVLQRLLSEGKVLPHQRQELQAMGIILGDLLAEKLGMEWVIYEDDLGRSRALQLNGTDNFLFPVTMISRRVEAGNTTPVQAIYDKAVTTIEPLIPPKPFE</sequence>
<dbReference type="Pfam" id="PF12713">
    <property type="entry name" value="DUF3806"/>
    <property type="match status" value="1"/>
</dbReference>
<dbReference type="Proteomes" id="UP000005615">
    <property type="component" value="Unassembled WGS sequence"/>
</dbReference>
<gene>
    <name evidence="2" type="ORF">IMCC3088_1981</name>
</gene>
<protein>
    <recommendedName>
        <fullName evidence="1">DUF3806 domain-containing protein</fullName>
    </recommendedName>
</protein>
<reference evidence="2 3" key="1">
    <citation type="journal article" date="2011" name="J. Bacteriol.">
        <title>Genome sequence of strain IMCC3088, a proteorhodopsin-containing marine bacterium belonging to the OM60/NOR5 clade.</title>
        <authorList>
            <person name="Jang Y."/>
            <person name="Oh H.M."/>
            <person name="Kang I."/>
            <person name="Lee K."/>
            <person name="Yang S.J."/>
            <person name="Cho J.C."/>
        </authorList>
    </citation>
    <scope>NUCLEOTIDE SEQUENCE [LARGE SCALE GENOMIC DNA]</scope>
    <source>
        <strain evidence="2 3">IMCC3088</strain>
    </source>
</reference>
<dbReference type="EMBL" id="AEIG01000005">
    <property type="protein sequence ID" value="EGG30792.1"/>
    <property type="molecule type" value="Genomic_DNA"/>
</dbReference>
<keyword evidence="3" id="KW-1185">Reference proteome</keyword>